<evidence type="ECO:0000256" key="7">
    <source>
        <dbReference type="ARBA" id="ARBA00022705"/>
    </source>
</evidence>
<dbReference type="GO" id="GO:0008409">
    <property type="term" value="F:5'-3' exonuclease activity"/>
    <property type="evidence" value="ECO:0007669"/>
    <property type="project" value="UniProtKB-UniRule"/>
</dbReference>
<evidence type="ECO:0000313" key="22">
    <source>
        <dbReference type="EMBL" id="EHL31934.1"/>
    </source>
</evidence>
<dbReference type="InterPro" id="IPR002298">
    <property type="entry name" value="DNA_polymerase_A"/>
</dbReference>
<dbReference type="GO" id="GO:0003677">
    <property type="term" value="F:DNA binding"/>
    <property type="evidence" value="ECO:0007669"/>
    <property type="project" value="UniProtKB-UniRule"/>
</dbReference>
<dbReference type="eggNOG" id="COG0258">
    <property type="taxonomic scope" value="Bacteria"/>
</dbReference>
<dbReference type="FunFam" id="1.10.150.20:FF:000002">
    <property type="entry name" value="DNA polymerase I"/>
    <property type="match status" value="1"/>
</dbReference>
<comment type="subunit">
    <text evidence="2">Single-chain monomer with multiple functions.</text>
</comment>
<dbReference type="InterPro" id="IPR012337">
    <property type="entry name" value="RNaseH-like_sf"/>
</dbReference>
<evidence type="ECO:0000256" key="13">
    <source>
        <dbReference type="ARBA" id="ARBA00023125"/>
    </source>
</evidence>
<dbReference type="SUPFAM" id="SSF53098">
    <property type="entry name" value="Ribonuclease H-like"/>
    <property type="match status" value="1"/>
</dbReference>
<dbReference type="eggNOG" id="COG0749">
    <property type="taxonomic scope" value="Bacteria"/>
</dbReference>
<dbReference type="CDD" id="cd09898">
    <property type="entry name" value="H3TH_53EXO"/>
    <property type="match status" value="1"/>
</dbReference>
<dbReference type="InterPro" id="IPR020046">
    <property type="entry name" value="5-3_exonucl_a-hlix_arch_N"/>
</dbReference>
<keyword evidence="7 17" id="KW-0235">DNA replication</keyword>
<dbReference type="GO" id="GO:0008408">
    <property type="term" value="F:3'-5' exonuclease activity"/>
    <property type="evidence" value="ECO:0007669"/>
    <property type="project" value="UniProtKB-UniRule"/>
</dbReference>
<evidence type="ECO:0000256" key="16">
    <source>
        <dbReference type="NCBIfam" id="TIGR00593"/>
    </source>
</evidence>
<evidence type="ECO:0000313" key="23">
    <source>
        <dbReference type="Proteomes" id="UP000002770"/>
    </source>
</evidence>
<evidence type="ECO:0000256" key="17">
    <source>
        <dbReference type="RuleBase" id="RU004460"/>
    </source>
</evidence>
<comment type="similarity">
    <text evidence="1 17">Belongs to the DNA polymerase type-A family.</text>
</comment>
<keyword evidence="18" id="KW-0175">Coiled coil</keyword>
<dbReference type="Pfam" id="PF00476">
    <property type="entry name" value="DNA_pol_A"/>
    <property type="match status" value="1"/>
</dbReference>
<feature type="domain" description="3'-5' exonuclease" evidence="19">
    <location>
        <begin position="261"/>
        <end position="446"/>
    </location>
</feature>
<dbReference type="InterPro" id="IPR008918">
    <property type="entry name" value="HhH2"/>
</dbReference>
<evidence type="ECO:0000256" key="1">
    <source>
        <dbReference type="ARBA" id="ARBA00007705"/>
    </source>
</evidence>
<protein>
    <recommendedName>
        <fullName evidence="4 16">DNA polymerase I</fullName>
        <ecNumber evidence="3 16">2.7.7.7</ecNumber>
    </recommendedName>
</protein>
<dbReference type="SMART" id="SM00279">
    <property type="entry name" value="HhH2"/>
    <property type="match status" value="1"/>
</dbReference>
<dbReference type="FunFam" id="3.30.420.10:FF:000026">
    <property type="entry name" value="DNA polymerase I"/>
    <property type="match status" value="1"/>
</dbReference>
<dbReference type="InterPro" id="IPR018320">
    <property type="entry name" value="DNA_polymerase_1"/>
</dbReference>
<dbReference type="EMBL" id="JH413808">
    <property type="protein sequence ID" value="EHL31934.1"/>
    <property type="molecule type" value="Genomic_DNA"/>
</dbReference>
<dbReference type="NCBIfam" id="NF004397">
    <property type="entry name" value="PRK05755.1"/>
    <property type="match status" value="1"/>
</dbReference>
<gene>
    <name evidence="17" type="primary">polA</name>
    <name evidence="22" type="ORF">LDG_6103</name>
</gene>
<keyword evidence="8" id="KW-0540">Nuclease</keyword>
<evidence type="ECO:0000256" key="9">
    <source>
        <dbReference type="ARBA" id="ARBA00022763"/>
    </source>
</evidence>
<dbReference type="NCBIfam" id="TIGR00593">
    <property type="entry name" value="pola"/>
    <property type="match status" value="1"/>
</dbReference>
<comment type="function">
    <text evidence="17">In addition to polymerase activity, this DNA polymerase exhibits 3'-5' and 5'-3' exonuclease activity.</text>
</comment>
<accession>G9EL45</accession>
<dbReference type="SMART" id="SM00475">
    <property type="entry name" value="53EXOc"/>
    <property type="match status" value="1"/>
</dbReference>
<organism evidence="22 23">
    <name type="scientific">Legionella drancourtii LLAP12</name>
    <dbReference type="NCBI Taxonomy" id="658187"/>
    <lineage>
        <taxon>Bacteria</taxon>
        <taxon>Pseudomonadati</taxon>
        <taxon>Pseudomonadota</taxon>
        <taxon>Gammaproteobacteria</taxon>
        <taxon>Legionellales</taxon>
        <taxon>Legionellaceae</taxon>
        <taxon>Legionella</taxon>
    </lineage>
</organism>
<dbReference type="SMART" id="SM00474">
    <property type="entry name" value="35EXOc"/>
    <property type="match status" value="1"/>
</dbReference>
<dbReference type="InterPro" id="IPR020045">
    <property type="entry name" value="DNA_polI_H3TH"/>
</dbReference>
<dbReference type="PRINTS" id="PR00868">
    <property type="entry name" value="DNAPOLI"/>
</dbReference>
<dbReference type="InParanoid" id="G9EL45"/>
<dbReference type="Gene3D" id="3.30.420.10">
    <property type="entry name" value="Ribonuclease H-like superfamily/Ribonuclease H"/>
    <property type="match status" value="1"/>
</dbReference>
<dbReference type="Pfam" id="PF01612">
    <property type="entry name" value="DNA_pol_A_exo1"/>
    <property type="match status" value="1"/>
</dbReference>
<evidence type="ECO:0000256" key="12">
    <source>
        <dbReference type="ARBA" id="ARBA00022932"/>
    </source>
</evidence>
<feature type="domain" description="5'-3' exonuclease" evidence="20">
    <location>
        <begin position="2"/>
        <end position="217"/>
    </location>
</feature>
<evidence type="ECO:0000256" key="3">
    <source>
        <dbReference type="ARBA" id="ARBA00012417"/>
    </source>
</evidence>
<dbReference type="InterPro" id="IPR029060">
    <property type="entry name" value="PIN-like_dom_sf"/>
</dbReference>
<evidence type="ECO:0000256" key="11">
    <source>
        <dbReference type="ARBA" id="ARBA00022839"/>
    </source>
</evidence>
<dbReference type="InterPro" id="IPR043502">
    <property type="entry name" value="DNA/RNA_pol_sf"/>
</dbReference>
<dbReference type="InterPro" id="IPR036279">
    <property type="entry name" value="5-3_exonuclease_C_sf"/>
</dbReference>
<keyword evidence="13 17" id="KW-0238">DNA-binding</keyword>
<dbReference type="AlphaFoldDB" id="G9EL45"/>
<evidence type="ECO:0000256" key="18">
    <source>
        <dbReference type="SAM" id="Coils"/>
    </source>
</evidence>
<keyword evidence="14 17" id="KW-0234">DNA repair</keyword>
<dbReference type="FunCoup" id="G9EL45">
    <property type="interactions" value="462"/>
</dbReference>
<keyword evidence="5 17" id="KW-0808">Transferase</keyword>
<dbReference type="CDD" id="cd09859">
    <property type="entry name" value="PIN_53EXO"/>
    <property type="match status" value="1"/>
</dbReference>
<feature type="coiled-coil region" evidence="18">
    <location>
        <begin position="476"/>
        <end position="503"/>
    </location>
</feature>
<keyword evidence="9 17" id="KW-0227">DNA damage</keyword>
<keyword evidence="12 17" id="KW-0239">DNA-directed DNA polymerase</keyword>
<dbReference type="Pfam" id="PF02739">
    <property type="entry name" value="5_3_exonuc_N"/>
    <property type="match status" value="1"/>
</dbReference>
<dbReference type="InterPro" id="IPR002562">
    <property type="entry name" value="3'-5'_exonuclease_dom"/>
</dbReference>
<evidence type="ECO:0000256" key="5">
    <source>
        <dbReference type="ARBA" id="ARBA00022679"/>
    </source>
</evidence>
<dbReference type="InterPro" id="IPR036397">
    <property type="entry name" value="RNaseH_sf"/>
</dbReference>
<dbReference type="Gene3D" id="3.30.70.370">
    <property type="match status" value="1"/>
</dbReference>
<dbReference type="PANTHER" id="PTHR10133:SF27">
    <property type="entry name" value="DNA POLYMERASE NU"/>
    <property type="match status" value="1"/>
</dbReference>
<dbReference type="HOGENOM" id="CLU_004675_0_0_6"/>
<dbReference type="InterPro" id="IPR001098">
    <property type="entry name" value="DNA-dir_DNA_pol_A_palm_dom"/>
</dbReference>
<dbReference type="PROSITE" id="PS00447">
    <property type="entry name" value="DNA_POLYMERASE_A"/>
    <property type="match status" value="1"/>
</dbReference>
<keyword evidence="23" id="KW-1185">Reference proteome</keyword>
<keyword evidence="6 17" id="KW-0548">Nucleotidyltransferase</keyword>
<dbReference type="FunFam" id="1.20.1060.10:FF:000001">
    <property type="entry name" value="DNA polymerase I"/>
    <property type="match status" value="1"/>
</dbReference>
<dbReference type="Pfam" id="PF01367">
    <property type="entry name" value="5_3_exonuc"/>
    <property type="match status" value="1"/>
</dbReference>
<evidence type="ECO:0000256" key="6">
    <source>
        <dbReference type="ARBA" id="ARBA00022695"/>
    </source>
</evidence>
<dbReference type="CDD" id="cd08637">
    <property type="entry name" value="DNA_pol_A_pol_I_C"/>
    <property type="match status" value="1"/>
</dbReference>
<dbReference type="GO" id="GO:0006302">
    <property type="term" value="P:double-strand break repair"/>
    <property type="evidence" value="ECO:0007669"/>
    <property type="project" value="TreeGrafter"/>
</dbReference>
<evidence type="ECO:0000256" key="8">
    <source>
        <dbReference type="ARBA" id="ARBA00022722"/>
    </source>
</evidence>
<dbReference type="PANTHER" id="PTHR10133">
    <property type="entry name" value="DNA POLYMERASE I"/>
    <property type="match status" value="1"/>
</dbReference>
<evidence type="ECO:0000256" key="10">
    <source>
        <dbReference type="ARBA" id="ARBA00022801"/>
    </source>
</evidence>
<dbReference type="Gene3D" id="1.10.150.20">
    <property type="entry name" value="5' to 3' exonuclease, C-terminal subdomain"/>
    <property type="match status" value="2"/>
</dbReference>
<evidence type="ECO:0000259" key="19">
    <source>
        <dbReference type="SMART" id="SM00474"/>
    </source>
</evidence>
<reference evidence="22 23" key="1">
    <citation type="journal article" date="2011" name="BMC Genomics">
        <title>Insight into cross-talk between intra-amoebal pathogens.</title>
        <authorList>
            <person name="Gimenez G."/>
            <person name="Bertelli C."/>
            <person name="Moliner C."/>
            <person name="Robert C."/>
            <person name="Raoult D."/>
            <person name="Fournier P.E."/>
            <person name="Greub G."/>
        </authorList>
    </citation>
    <scope>NUCLEOTIDE SEQUENCE [LARGE SCALE GENOMIC DNA]</scope>
    <source>
        <strain evidence="22 23">LLAP12</strain>
    </source>
</reference>
<dbReference type="FunFam" id="1.10.150.20:FF:000003">
    <property type="entry name" value="DNA polymerase I"/>
    <property type="match status" value="1"/>
</dbReference>
<dbReference type="Proteomes" id="UP000002770">
    <property type="component" value="Unassembled WGS sequence"/>
</dbReference>
<evidence type="ECO:0000259" key="20">
    <source>
        <dbReference type="SMART" id="SM00475"/>
    </source>
</evidence>
<proteinExistence type="inferred from homology"/>
<dbReference type="SMART" id="SM00482">
    <property type="entry name" value="POLAc"/>
    <property type="match status" value="1"/>
</dbReference>
<evidence type="ECO:0000256" key="15">
    <source>
        <dbReference type="ARBA" id="ARBA00049244"/>
    </source>
</evidence>
<keyword evidence="10 17" id="KW-0378">Hydrolase</keyword>
<name>G9EL45_9GAMM</name>
<dbReference type="Gene3D" id="1.20.1060.10">
    <property type="entry name" value="Taq DNA Polymerase, Chain T, domain 4"/>
    <property type="match status" value="1"/>
</dbReference>
<dbReference type="STRING" id="658187.LDG_6103"/>
<dbReference type="InterPro" id="IPR019760">
    <property type="entry name" value="DNA-dir_DNA_pol_A_CS"/>
</dbReference>
<feature type="domain" description="DNA-directed DNA polymerase family A palm" evidence="21">
    <location>
        <begin position="613"/>
        <end position="820"/>
    </location>
</feature>
<dbReference type="Gene3D" id="3.40.50.1010">
    <property type="entry name" value="5'-nuclease"/>
    <property type="match status" value="1"/>
</dbReference>
<dbReference type="EC" id="2.7.7.7" evidence="3 16"/>
<evidence type="ECO:0000256" key="14">
    <source>
        <dbReference type="ARBA" id="ARBA00023204"/>
    </source>
</evidence>
<evidence type="ECO:0000256" key="4">
    <source>
        <dbReference type="ARBA" id="ARBA00020311"/>
    </source>
</evidence>
<dbReference type="GO" id="GO:0003887">
    <property type="term" value="F:DNA-directed DNA polymerase activity"/>
    <property type="evidence" value="ECO:0007669"/>
    <property type="project" value="UniProtKB-UniRule"/>
</dbReference>
<dbReference type="InterPro" id="IPR002421">
    <property type="entry name" value="5-3_exonuclease"/>
</dbReference>
<keyword evidence="11 17" id="KW-0269">Exonuclease</keyword>
<dbReference type="SUPFAM" id="SSF56672">
    <property type="entry name" value="DNA/RNA polymerases"/>
    <property type="match status" value="1"/>
</dbReference>
<sequence>MIKKLIKDYHPAEIAVVFDAKGKTFRDEWYPEYKAHRPPMPQELSSQFQPLIQLLAIMGLPLLIIDGVEADDVIGTLARQATEQGIPVVISTGDKDMAQLVNEHVTLINTMSNYTMDVAGVKEKFGVEPAQIIDYLTLVGDTSDNIPGVSKCGPKTAVKWLSEYQTLDNLLAHSHEITGKIGEYLRASIPQLPLSKKLVTIKTDIDLPLNLGELHPKAVAKEQLIELVRELEFKNWLKELLEQTENHASLTTEMTLSPSTYELVTTQAQLDDWLQQLENCQVFCLDTETTSLDIMAAEIVGISLAIEEKKAAYIPFIHTDGSVQLLRDEVFAAIKPILENPAIKKIGQNIKYDYSVLKNHGIHLQGLAYDTMLESYILNSNAGRHDMDTLSLKYLGHKTITFEDIAGKGAKQLRFDQIPVDKASVYAAEDADITLQLHHKLYPMMAESLHSVFNDIEMPLIPVLAEMELRGVLIDANTLEQHGKRLKERIKILEEEAIQLAGKPFNLSSPKQLQEILFNEQKIPVIAKTPTGQPSTAESVLQELAFDYRLAAVILEHRGLTKLVSTYIDALPKKINAETGRVHTSYNQAVAATGRLSSSEPNLQNIPIRNEEGRLIRTAFIAPPEQVILAADYSQIELRIMAHLSQDENLLTAFANGWDIHTATAAEIFHIAREEVTSEQRRRAKAVNFGLIYGMSAFGLAKQIGVERQDAQNYIDTYFQRYPKVLEYMNRTRQQAHEQGYVETLCGRRLYLPEINTRNLMRQKAAERTAINAPMQGTAADIIKKAMINIAKWQNAQATPPARMIMQVHDELVFEVASQEIEASTVKIRQLMEQAMQLSVPLLVSIGTGPNWDAAH</sequence>
<dbReference type="SUPFAM" id="SSF88723">
    <property type="entry name" value="PIN domain-like"/>
    <property type="match status" value="1"/>
</dbReference>
<dbReference type="SUPFAM" id="SSF47807">
    <property type="entry name" value="5' to 3' exonuclease, C-terminal subdomain"/>
    <property type="match status" value="1"/>
</dbReference>
<dbReference type="GO" id="GO:0006261">
    <property type="term" value="P:DNA-templated DNA replication"/>
    <property type="evidence" value="ECO:0007669"/>
    <property type="project" value="UniProtKB-UniRule"/>
</dbReference>
<evidence type="ECO:0000259" key="21">
    <source>
        <dbReference type="SMART" id="SM00482"/>
    </source>
</evidence>
<dbReference type="CDD" id="cd06139">
    <property type="entry name" value="DNA_polA_I_Ecoli_like_exo"/>
    <property type="match status" value="1"/>
</dbReference>
<evidence type="ECO:0000256" key="2">
    <source>
        <dbReference type="ARBA" id="ARBA00011541"/>
    </source>
</evidence>
<comment type="catalytic activity">
    <reaction evidence="15 17">
        <text>DNA(n) + a 2'-deoxyribonucleoside 5'-triphosphate = DNA(n+1) + diphosphate</text>
        <dbReference type="Rhea" id="RHEA:22508"/>
        <dbReference type="Rhea" id="RHEA-COMP:17339"/>
        <dbReference type="Rhea" id="RHEA-COMP:17340"/>
        <dbReference type="ChEBI" id="CHEBI:33019"/>
        <dbReference type="ChEBI" id="CHEBI:61560"/>
        <dbReference type="ChEBI" id="CHEBI:173112"/>
        <dbReference type="EC" id="2.7.7.7"/>
    </reaction>
</comment>